<proteinExistence type="predicted"/>
<gene>
    <name evidence="2" type="ORF">C24_LOCUS14529</name>
</gene>
<name>A0A5S9XHF2_ARATH</name>
<dbReference type="ExpressionAtlas" id="A0A5S9XHF2">
    <property type="expression patterns" value="baseline"/>
</dbReference>
<reference evidence="2 3" key="1">
    <citation type="submission" date="2019-12" db="EMBL/GenBank/DDBJ databases">
        <authorList>
            <person name="Jiao W.-B."/>
            <person name="Schneeberger K."/>
        </authorList>
    </citation>
    <scope>NUCLEOTIDE SEQUENCE [LARGE SCALE GENOMIC DNA]</scope>
    <source>
        <strain evidence="3">cv. C24</strain>
    </source>
</reference>
<dbReference type="OrthoDB" id="10284906at2759"/>
<feature type="region of interest" description="Disordered" evidence="1">
    <location>
        <begin position="1"/>
        <end position="35"/>
    </location>
</feature>
<dbReference type="EMBL" id="CACSHJ010000089">
    <property type="protein sequence ID" value="CAA0384339.1"/>
    <property type="molecule type" value="Genomic_DNA"/>
</dbReference>
<organism evidence="2 3">
    <name type="scientific">Arabidopsis thaliana</name>
    <name type="common">Mouse-ear cress</name>
    <dbReference type="NCBI Taxonomy" id="3702"/>
    <lineage>
        <taxon>Eukaryota</taxon>
        <taxon>Viridiplantae</taxon>
        <taxon>Streptophyta</taxon>
        <taxon>Embryophyta</taxon>
        <taxon>Tracheophyta</taxon>
        <taxon>Spermatophyta</taxon>
        <taxon>Magnoliopsida</taxon>
        <taxon>eudicotyledons</taxon>
        <taxon>Gunneridae</taxon>
        <taxon>Pentapetalae</taxon>
        <taxon>rosids</taxon>
        <taxon>malvids</taxon>
        <taxon>Brassicales</taxon>
        <taxon>Brassicaceae</taxon>
        <taxon>Camelineae</taxon>
        <taxon>Arabidopsis</taxon>
    </lineage>
</organism>
<evidence type="ECO:0000256" key="1">
    <source>
        <dbReference type="SAM" id="MobiDB-lite"/>
    </source>
</evidence>
<dbReference type="AlphaFoldDB" id="A0A5S9XHF2"/>
<accession>A0A5S9XHF2</accession>
<evidence type="ECO:0000313" key="3">
    <source>
        <dbReference type="Proteomes" id="UP000434276"/>
    </source>
</evidence>
<evidence type="ECO:0000313" key="2">
    <source>
        <dbReference type="EMBL" id="CAA0384339.1"/>
    </source>
</evidence>
<sequence>MKMQTKPSTVEAKPVYTAEKAGSTRRQTRFKRDKSHQINISVKSKLISFILSER</sequence>
<protein>
    <submittedName>
        <fullName evidence="2">Uncharacterized protein</fullName>
    </submittedName>
</protein>
<dbReference type="Proteomes" id="UP000434276">
    <property type="component" value="Unassembled WGS sequence"/>
</dbReference>